<proteinExistence type="predicted"/>
<sequence length="169" mass="19163">MEETKTTPALESGLANDLVGIKGWLILVAIGVVVAPFRLIAFMLSTYPDLFTTGTWQSLTSQFGDYYHPYWEPLLLSEMLFNTLITLASLYLIVLFFKKKAQFPKWYIGIAVFSLVFIVADAFAIRMIIPDAPIFDGETRLEIIRGVITVAIWVPYMLISERVKATFVR</sequence>
<evidence type="ECO:0008006" key="3">
    <source>
        <dbReference type="Google" id="ProtNLM"/>
    </source>
</evidence>
<comment type="caution">
    <text evidence="2">The sequence shown here is derived from an EMBL/GenBank/DDBJ whole genome shotgun (WGS) entry which is preliminary data.</text>
</comment>
<organism evidence="2">
    <name type="scientific">marine sediment metagenome</name>
    <dbReference type="NCBI Taxonomy" id="412755"/>
    <lineage>
        <taxon>unclassified sequences</taxon>
        <taxon>metagenomes</taxon>
        <taxon>ecological metagenomes</taxon>
    </lineage>
</organism>
<protein>
    <recommendedName>
        <fullName evidence="3">DUF2569 domain-containing protein</fullName>
    </recommendedName>
</protein>
<feature type="transmembrane region" description="Helical" evidence="1">
    <location>
        <begin position="79"/>
        <end position="97"/>
    </location>
</feature>
<feature type="transmembrane region" description="Helical" evidence="1">
    <location>
        <begin position="141"/>
        <end position="159"/>
    </location>
</feature>
<feature type="transmembrane region" description="Helical" evidence="1">
    <location>
        <begin position="24"/>
        <end position="44"/>
    </location>
</feature>
<reference evidence="2" key="1">
    <citation type="journal article" date="2015" name="Nature">
        <title>Complex archaea that bridge the gap between prokaryotes and eukaryotes.</title>
        <authorList>
            <person name="Spang A."/>
            <person name="Saw J.H."/>
            <person name="Jorgensen S.L."/>
            <person name="Zaremba-Niedzwiedzka K."/>
            <person name="Martijn J."/>
            <person name="Lind A.E."/>
            <person name="van Eijk R."/>
            <person name="Schleper C."/>
            <person name="Guy L."/>
            <person name="Ettema T.J."/>
        </authorList>
    </citation>
    <scope>NUCLEOTIDE SEQUENCE</scope>
</reference>
<feature type="transmembrane region" description="Helical" evidence="1">
    <location>
        <begin position="106"/>
        <end position="129"/>
    </location>
</feature>
<keyword evidence="1" id="KW-0812">Transmembrane</keyword>
<evidence type="ECO:0000313" key="2">
    <source>
        <dbReference type="EMBL" id="KKK69113.1"/>
    </source>
</evidence>
<name>A0A0F8XJQ0_9ZZZZ</name>
<keyword evidence="1" id="KW-0472">Membrane</keyword>
<dbReference type="InterPro" id="IPR019690">
    <property type="entry name" value="DUF2569"/>
</dbReference>
<dbReference type="EMBL" id="LAZR01058810">
    <property type="protein sequence ID" value="KKK69113.1"/>
    <property type="molecule type" value="Genomic_DNA"/>
</dbReference>
<dbReference type="Pfam" id="PF10754">
    <property type="entry name" value="DUF2569"/>
    <property type="match status" value="1"/>
</dbReference>
<evidence type="ECO:0000256" key="1">
    <source>
        <dbReference type="SAM" id="Phobius"/>
    </source>
</evidence>
<gene>
    <name evidence="2" type="ORF">LCGC14_2937300</name>
</gene>
<dbReference type="AlphaFoldDB" id="A0A0F8XJQ0"/>
<accession>A0A0F8XJQ0</accession>
<keyword evidence="1" id="KW-1133">Transmembrane helix</keyword>